<evidence type="ECO:0000313" key="14">
    <source>
        <dbReference type="EMBL" id="RMY85699.1"/>
    </source>
</evidence>
<evidence type="ECO:0000256" key="7">
    <source>
        <dbReference type="ARBA" id="ARBA00022490"/>
    </source>
</evidence>
<sequence>MESSHHSALQGCVSSLRSSMHLLDSSISILDAGVSDYPRLSKVLQTTRHFELVGEQDLQNAQNGLMSEIEPEVATLLSRVKIYLDKLQRREQSLIAKAELQEGRLSRPAAAQRNSSAGPESTRANTAAGRADAGGLSQAEEARLQQMRQKKERLSYAVSRLELQAGQRQRQLRKNGTKAILALESNFRPHGAWCKDSCARSSGRMPPPTFCSLITEAESIQPAAVQSTRPALEYLQKARQTRKAAELELDYHWTAQQWLRPEAIREYRDRQLADMGTQDDMHCLMKDGGPCLASVTTGDEQS</sequence>
<keyword evidence="11" id="KW-0137">Centromere</keyword>
<dbReference type="GO" id="GO:0042729">
    <property type="term" value="C:DASH complex"/>
    <property type="evidence" value="ECO:0007669"/>
    <property type="project" value="InterPro"/>
</dbReference>
<evidence type="ECO:0000256" key="9">
    <source>
        <dbReference type="ARBA" id="ARBA00023212"/>
    </source>
</evidence>
<dbReference type="EMBL" id="QWIQ01000468">
    <property type="protein sequence ID" value="RMY85699.1"/>
    <property type="molecule type" value="Genomic_DNA"/>
</dbReference>
<accession>A0A3M7FA14</accession>
<evidence type="ECO:0000256" key="11">
    <source>
        <dbReference type="ARBA" id="ARBA00023328"/>
    </source>
</evidence>
<evidence type="ECO:0000256" key="3">
    <source>
        <dbReference type="ARBA" id="ARBA00004629"/>
    </source>
</evidence>
<dbReference type="PANTHER" id="PTHR28262:SF1">
    <property type="entry name" value="DASH COMPLEX SUBUNIT SPC19"/>
    <property type="match status" value="1"/>
</dbReference>
<evidence type="ECO:0000256" key="13">
    <source>
        <dbReference type="SAM" id="MobiDB-lite"/>
    </source>
</evidence>
<proteinExistence type="inferred from homology"/>
<evidence type="ECO:0000256" key="12">
    <source>
        <dbReference type="ARBA" id="ARBA00032583"/>
    </source>
</evidence>
<dbReference type="PANTHER" id="PTHR28262">
    <property type="entry name" value="DASH COMPLEX SUBUNIT SPC19"/>
    <property type="match status" value="1"/>
</dbReference>
<evidence type="ECO:0000256" key="8">
    <source>
        <dbReference type="ARBA" id="ARBA00022838"/>
    </source>
</evidence>
<feature type="region of interest" description="Disordered" evidence="13">
    <location>
        <begin position="105"/>
        <end position="148"/>
    </location>
</feature>
<comment type="caution">
    <text evidence="14">The sequence shown here is derived from an EMBL/GenBank/DDBJ whole genome shotgun (WGS) entry which is preliminary data.</text>
</comment>
<dbReference type="Proteomes" id="UP000281468">
    <property type="component" value="Unassembled WGS sequence"/>
</dbReference>
<dbReference type="GO" id="GO:0008608">
    <property type="term" value="P:attachment of spindle microtubules to kinetochore"/>
    <property type="evidence" value="ECO:0007669"/>
    <property type="project" value="InterPro"/>
</dbReference>
<dbReference type="GO" id="GO:0005876">
    <property type="term" value="C:spindle microtubule"/>
    <property type="evidence" value="ECO:0007669"/>
    <property type="project" value="InterPro"/>
</dbReference>
<reference evidence="14 15" key="1">
    <citation type="journal article" date="2018" name="BMC Genomics">
        <title>Genomic evidence for intraspecific hybridization in a clonal and extremely halotolerant yeast.</title>
        <authorList>
            <person name="Gostincar C."/>
            <person name="Stajich J.E."/>
            <person name="Zupancic J."/>
            <person name="Zalar P."/>
            <person name="Gunde-Cimerman N."/>
        </authorList>
    </citation>
    <scope>NUCLEOTIDE SEQUENCE [LARGE SCALE GENOMIC DNA]</scope>
    <source>
        <strain evidence="14 15">EXF-171</strain>
    </source>
</reference>
<gene>
    <name evidence="14" type="ORF">D0862_11111</name>
</gene>
<keyword evidence="6" id="KW-0158">Chromosome</keyword>
<organism evidence="14 15">
    <name type="scientific">Hortaea werneckii</name>
    <name type="common">Black yeast</name>
    <name type="synonym">Cladosporium werneckii</name>
    <dbReference type="NCBI Taxonomy" id="91943"/>
    <lineage>
        <taxon>Eukaryota</taxon>
        <taxon>Fungi</taxon>
        <taxon>Dikarya</taxon>
        <taxon>Ascomycota</taxon>
        <taxon>Pezizomycotina</taxon>
        <taxon>Dothideomycetes</taxon>
        <taxon>Dothideomycetidae</taxon>
        <taxon>Mycosphaerellales</taxon>
        <taxon>Teratosphaeriaceae</taxon>
        <taxon>Hortaea</taxon>
    </lineage>
</organism>
<keyword evidence="7" id="KW-0963">Cytoplasm</keyword>
<comment type="similarity">
    <text evidence="4">Belongs to the DASH complex SPC19 family.</text>
</comment>
<keyword evidence="8" id="KW-0995">Kinetochore</keyword>
<dbReference type="InterPro" id="IPR013251">
    <property type="entry name" value="DASH_Spc19"/>
</dbReference>
<evidence type="ECO:0000256" key="4">
    <source>
        <dbReference type="ARBA" id="ARBA00008952"/>
    </source>
</evidence>
<evidence type="ECO:0000256" key="10">
    <source>
        <dbReference type="ARBA" id="ARBA00023242"/>
    </source>
</evidence>
<dbReference type="Pfam" id="PF08287">
    <property type="entry name" value="DASH_Spc19"/>
    <property type="match status" value="1"/>
</dbReference>
<evidence type="ECO:0000256" key="6">
    <source>
        <dbReference type="ARBA" id="ARBA00022454"/>
    </source>
</evidence>
<comment type="subcellular location">
    <subcellularLocation>
        <location evidence="3">Chromosome</location>
        <location evidence="3">Centromere</location>
        <location evidence="3">Kinetochore</location>
    </subcellularLocation>
    <subcellularLocation>
        <location evidence="2">Cytoplasm</location>
        <location evidence="2">Cytoskeleton</location>
        <location evidence="2">Spindle</location>
    </subcellularLocation>
    <subcellularLocation>
        <location evidence="1">Nucleus</location>
    </subcellularLocation>
</comment>
<evidence type="ECO:0000256" key="5">
    <source>
        <dbReference type="ARBA" id="ARBA00016329"/>
    </source>
</evidence>
<dbReference type="AlphaFoldDB" id="A0A3M7FA14"/>
<keyword evidence="10" id="KW-0539">Nucleus</keyword>
<feature type="compositionally biased region" description="Polar residues" evidence="13">
    <location>
        <begin position="112"/>
        <end position="125"/>
    </location>
</feature>
<protein>
    <recommendedName>
        <fullName evidence="5">DASH complex subunit SPC19</fullName>
    </recommendedName>
    <alternativeName>
        <fullName evidence="12">Outer kinetochore protein SPC19</fullName>
    </alternativeName>
</protein>
<evidence type="ECO:0000256" key="1">
    <source>
        <dbReference type="ARBA" id="ARBA00004123"/>
    </source>
</evidence>
<evidence type="ECO:0000313" key="15">
    <source>
        <dbReference type="Proteomes" id="UP000281468"/>
    </source>
</evidence>
<keyword evidence="9" id="KW-0206">Cytoskeleton</keyword>
<evidence type="ECO:0000256" key="2">
    <source>
        <dbReference type="ARBA" id="ARBA00004186"/>
    </source>
</evidence>
<name>A0A3M7FA14_HORWE</name>